<evidence type="ECO:0000313" key="2">
    <source>
        <dbReference type="EMBL" id="QQA01818.1"/>
    </source>
</evidence>
<dbReference type="EMBL" id="CP064936">
    <property type="protein sequence ID" value="QQA01818.1"/>
    <property type="molecule type" value="Genomic_DNA"/>
</dbReference>
<feature type="chain" id="PRO_5032451704" description="Lipoprotein" evidence="1">
    <location>
        <begin position="26"/>
        <end position="160"/>
    </location>
</feature>
<dbReference type="AlphaFoldDB" id="A0A7T3RF15"/>
<organism evidence="2 3">
    <name type="scientific">Treponema peruense</name>
    <dbReference type="NCBI Taxonomy" id="2787628"/>
    <lineage>
        <taxon>Bacteria</taxon>
        <taxon>Pseudomonadati</taxon>
        <taxon>Spirochaetota</taxon>
        <taxon>Spirochaetia</taxon>
        <taxon>Spirochaetales</taxon>
        <taxon>Treponemataceae</taxon>
        <taxon>Treponema</taxon>
    </lineage>
</organism>
<gene>
    <name evidence="2" type="ORF">IWA51_04215</name>
</gene>
<keyword evidence="1" id="KW-0732">Signal</keyword>
<dbReference type="KEGG" id="tper:IWA51_04215"/>
<accession>A0A7T3RF15</accession>
<dbReference type="PROSITE" id="PS51257">
    <property type="entry name" value="PROKAR_LIPOPROTEIN"/>
    <property type="match status" value="1"/>
</dbReference>
<protein>
    <recommendedName>
        <fullName evidence="4">Lipoprotein</fullName>
    </recommendedName>
</protein>
<evidence type="ECO:0008006" key="4">
    <source>
        <dbReference type="Google" id="ProtNLM"/>
    </source>
</evidence>
<dbReference type="RefSeq" id="WP_177527353.1">
    <property type="nucleotide sequence ID" value="NZ_CBCSHE010000002.1"/>
</dbReference>
<proteinExistence type="predicted"/>
<sequence length="160" mass="18683">MNKKIFFVGLCLFAFSFFSCDPAEAFFKRITFPVICLENDEQPASNVYVNLRNDSLSNKVLAHDETNCKGVGFIVFVEVPDINGKYRYLTEAEYRCEDLSPIDAQIESTGETDFYIVVNDKETEYYNPKYETEILYLNEFDDDRFFEKTVYLLPKSKKTE</sequence>
<evidence type="ECO:0000313" key="3">
    <source>
        <dbReference type="Proteomes" id="UP000595224"/>
    </source>
</evidence>
<feature type="signal peptide" evidence="1">
    <location>
        <begin position="1"/>
        <end position="25"/>
    </location>
</feature>
<evidence type="ECO:0000256" key="1">
    <source>
        <dbReference type="SAM" id="SignalP"/>
    </source>
</evidence>
<name>A0A7T3RF15_9SPIR</name>
<dbReference type="Proteomes" id="UP000595224">
    <property type="component" value="Chromosome"/>
</dbReference>
<keyword evidence="3" id="KW-1185">Reference proteome</keyword>
<reference evidence="2 3" key="1">
    <citation type="submission" date="2020-11" db="EMBL/GenBank/DDBJ databases">
        <title>Treponema Peruensis nv. sp., first commensal Treponema isolated from human feces.</title>
        <authorList>
            <person name="Belkhou C."/>
            <person name="Raes J."/>
        </authorList>
    </citation>
    <scope>NUCLEOTIDE SEQUENCE [LARGE SCALE GENOMIC DNA]</scope>
    <source>
        <strain evidence="2 3">RCC2812</strain>
    </source>
</reference>